<protein>
    <submittedName>
        <fullName evidence="3">Uncharacterized protein</fullName>
    </submittedName>
</protein>
<dbReference type="Pfam" id="PF26161">
    <property type="entry name" value="DUF8044"/>
    <property type="match status" value="1"/>
</dbReference>
<feature type="region of interest" description="Disordered" evidence="1">
    <location>
        <begin position="94"/>
        <end position="122"/>
    </location>
</feature>
<keyword evidence="2" id="KW-0812">Transmembrane</keyword>
<dbReference type="AlphaFoldDB" id="A0A0P7H1K3"/>
<keyword evidence="2" id="KW-0472">Membrane</keyword>
<reference evidence="4" key="1">
    <citation type="submission" date="2013-11" db="EMBL/GenBank/DDBJ databases">
        <authorList>
            <person name="Hoang H.T."/>
            <person name="Killian M.L."/>
            <person name="Madson D.M."/>
            <person name="Arruda P.H.E."/>
            <person name="Sun D."/>
            <person name="Schwartz K.J."/>
            <person name="Yoon K."/>
        </authorList>
    </citation>
    <scope>NUCLEOTIDE SEQUENCE [LARGE SCALE GENOMIC DNA]</scope>
    <source>
        <strain evidence="4">CDK2</strain>
    </source>
</reference>
<feature type="transmembrane region" description="Helical" evidence="2">
    <location>
        <begin position="15"/>
        <end position="34"/>
    </location>
</feature>
<evidence type="ECO:0000256" key="2">
    <source>
        <dbReference type="SAM" id="Phobius"/>
    </source>
</evidence>
<evidence type="ECO:0000313" key="3">
    <source>
        <dbReference type="EMBL" id="KPN32308.1"/>
    </source>
</evidence>
<comment type="caution">
    <text evidence="3">The sequence shown here is derived from an EMBL/GenBank/DDBJ whole genome shotgun (WGS) entry which is preliminary data.</text>
</comment>
<keyword evidence="4" id="KW-1185">Reference proteome</keyword>
<organism evidence="3 4">
    <name type="scientific">Halolamina pelagica</name>
    <dbReference type="NCBI Taxonomy" id="699431"/>
    <lineage>
        <taxon>Archaea</taxon>
        <taxon>Methanobacteriati</taxon>
        <taxon>Methanobacteriota</taxon>
        <taxon>Stenosarchaea group</taxon>
        <taxon>Halobacteria</taxon>
        <taxon>Halobacteriales</taxon>
        <taxon>Haloferacaceae</taxon>
    </lineage>
</organism>
<evidence type="ECO:0000256" key="1">
    <source>
        <dbReference type="SAM" id="MobiDB-lite"/>
    </source>
</evidence>
<name>A0A0P7H1K3_9EURY</name>
<sequence>MVHNPTMATARRQRFVRATLAWLLGATLVLTLLSSLSYELVFVVSLIGLLVVVELTAPFRVTPTWRSRLKWLIAAGLAVFGYIVIRRILEILPPGCSEWPTGSPRVGRSRSSSSSLSPSRSR</sequence>
<dbReference type="Proteomes" id="UP000050535">
    <property type="component" value="Unassembled WGS sequence"/>
</dbReference>
<dbReference type="EMBL" id="LGUC01000001">
    <property type="protein sequence ID" value="KPN32308.1"/>
    <property type="molecule type" value="Genomic_DNA"/>
</dbReference>
<accession>A0A0P7H1K3</accession>
<keyword evidence="2" id="KW-1133">Transmembrane helix</keyword>
<dbReference type="InterPro" id="IPR058357">
    <property type="entry name" value="DUF8044"/>
</dbReference>
<gene>
    <name evidence="3" type="ORF">SY89_03076</name>
</gene>
<proteinExistence type="predicted"/>
<feature type="compositionally biased region" description="Low complexity" evidence="1">
    <location>
        <begin position="102"/>
        <end position="122"/>
    </location>
</feature>
<evidence type="ECO:0000313" key="4">
    <source>
        <dbReference type="Proteomes" id="UP000050535"/>
    </source>
</evidence>
<feature type="transmembrane region" description="Helical" evidence="2">
    <location>
        <begin position="71"/>
        <end position="89"/>
    </location>
</feature>